<dbReference type="PROSITE" id="PS50222">
    <property type="entry name" value="EF_HAND_2"/>
    <property type="match status" value="3"/>
</dbReference>
<keyword evidence="2" id="KW-0677">Repeat</keyword>
<dbReference type="InterPro" id="IPR011992">
    <property type="entry name" value="EF-hand-dom_pair"/>
</dbReference>
<feature type="domain" description="EF-hand" evidence="4">
    <location>
        <begin position="69"/>
        <end position="104"/>
    </location>
</feature>
<feature type="domain" description="EF-hand" evidence="4">
    <location>
        <begin position="106"/>
        <end position="130"/>
    </location>
</feature>
<feature type="domain" description="EF-hand" evidence="4">
    <location>
        <begin position="6"/>
        <end position="33"/>
    </location>
</feature>
<sequence>MTNMLIFNQFDINGNGLLSLSEIQTAVITNLPEYKDNKPAILRAYKAADVSKDGYVQREEFGRLLDLLFYYKELHEIFKSLDVDHDRRITFEEFKKGHKLILLEGYSDEKLKEEFDSIDKNKGGLILFDE</sequence>
<evidence type="ECO:0000259" key="4">
    <source>
        <dbReference type="PROSITE" id="PS50222"/>
    </source>
</evidence>
<dbReference type="Proteomes" id="UP000789405">
    <property type="component" value="Unassembled WGS sequence"/>
</dbReference>
<gene>
    <name evidence="5" type="ORF">DERYTH_LOCUS6805</name>
</gene>
<dbReference type="OrthoDB" id="26525at2759"/>
<evidence type="ECO:0000256" key="1">
    <source>
        <dbReference type="ARBA" id="ARBA00022723"/>
    </source>
</evidence>
<dbReference type="Pfam" id="PF13202">
    <property type="entry name" value="EF-hand_5"/>
    <property type="match status" value="2"/>
</dbReference>
<dbReference type="InterPro" id="IPR039647">
    <property type="entry name" value="EF_hand_pair_protein_CML-like"/>
</dbReference>
<dbReference type="EMBL" id="CAJVPY010003161">
    <property type="protein sequence ID" value="CAG8583402.1"/>
    <property type="molecule type" value="Genomic_DNA"/>
</dbReference>
<dbReference type="Gene3D" id="1.10.238.10">
    <property type="entry name" value="EF-hand"/>
    <property type="match status" value="1"/>
</dbReference>
<dbReference type="PROSITE" id="PS00018">
    <property type="entry name" value="EF_HAND_1"/>
    <property type="match status" value="2"/>
</dbReference>
<accession>A0A9N9BXL0</accession>
<keyword evidence="1" id="KW-0479">Metal-binding</keyword>
<name>A0A9N9BXL0_9GLOM</name>
<dbReference type="SMART" id="SM00054">
    <property type="entry name" value="EFh"/>
    <property type="match status" value="3"/>
</dbReference>
<organism evidence="5 6">
    <name type="scientific">Dentiscutata erythropus</name>
    <dbReference type="NCBI Taxonomy" id="1348616"/>
    <lineage>
        <taxon>Eukaryota</taxon>
        <taxon>Fungi</taxon>
        <taxon>Fungi incertae sedis</taxon>
        <taxon>Mucoromycota</taxon>
        <taxon>Glomeromycotina</taxon>
        <taxon>Glomeromycetes</taxon>
        <taxon>Diversisporales</taxon>
        <taxon>Gigasporaceae</taxon>
        <taxon>Dentiscutata</taxon>
    </lineage>
</organism>
<dbReference type="AlphaFoldDB" id="A0A9N9BXL0"/>
<dbReference type="Pfam" id="PF13499">
    <property type="entry name" value="EF-hand_7"/>
    <property type="match status" value="1"/>
</dbReference>
<proteinExistence type="predicted"/>
<evidence type="ECO:0000256" key="3">
    <source>
        <dbReference type="ARBA" id="ARBA00022837"/>
    </source>
</evidence>
<dbReference type="InterPro" id="IPR018247">
    <property type="entry name" value="EF_Hand_1_Ca_BS"/>
</dbReference>
<dbReference type="SUPFAM" id="SSF47473">
    <property type="entry name" value="EF-hand"/>
    <property type="match status" value="1"/>
</dbReference>
<evidence type="ECO:0000313" key="6">
    <source>
        <dbReference type="Proteomes" id="UP000789405"/>
    </source>
</evidence>
<dbReference type="GO" id="GO:0005509">
    <property type="term" value="F:calcium ion binding"/>
    <property type="evidence" value="ECO:0007669"/>
    <property type="project" value="InterPro"/>
</dbReference>
<dbReference type="PANTHER" id="PTHR10891">
    <property type="entry name" value="EF-HAND CALCIUM-BINDING DOMAIN CONTAINING PROTEIN"/>
    <property type="match status" value="1"/>
</dbReference>
<reference evidence="5" key="1">
    <citation type="submission" date="2021-06" db="EMBL/GenBank/DDBJ databases">
        <authorList>
            <person name="Kallberg Y."/>
            <person name="Tangrot J."/>
            <person name="Rosling A."/>
        </authorList>
    </citation>
    <scope>NUCLEOTIDE SEQUENCE</scope>
    <source>
        <strain evidence="5">MA453B</strain>
    </source>
</reference>
<evidence type="ECO:0000313" key="5">
    <source>
        <dbReference type="EMBL" id="CAG8583402.1"/>
    </source>
</evidence>
<protein>
    <submittedName>
        <fullName evidence="5">28424_t:CDS:1</fullName>
    </submittedName>
</protein>
<keyword evidence="3" id="KW-0106">Calcium</keyword>
<dbReference type="InterPro" id="IPR002048">
    <property type="entry name" value="EF_hand_dom"/>
</dbReference>
<comment type="caution">
    <text evidence="5">The sequence shown here is derived from an EMBL/GenBank/DDBJ whole genome shotgun (WGS) entry which is preliminary data.</text>
</comment>
<evidence type="ECO:0000256" key="2">
    <source>
        <dbReference type="ARBA" id="ARBA00022737"/>
    </source>
</evidence>
<feature type="non-terminal residue" evidence="5">
    <location>
        <position position="130"/>
    </location>
</feature>
<keyword evidence="6" id="KW-1185">Reference proteome</keyword>